<feature type="region of interest" description="Disordered" evidence="1">
    <location>
        <begin position="1"/>
        <end position="23"/>
    </location>
</feature>
<dbReference type="Proteomes" id="UP000270620">
    <property type="component" value="Unassembled WGS sequence"/>
</dbReference>
<dbReference type="Pfam" id="PF02589">
    <property type="entry name" value="LUD_dom"/>
    <property type="match status" value="1"/>
</dbReference>
<sequence>MSLFRKIFGSKSDKSKEEIKSEERSKYMPEVKLPIDERFTINFKANGGKFLYCEDLNEIFDSLNNIIVENSWQGDKALIFDKNLKDRFKDFNLNQTTSSQESTYFLTTCENLIADDGSLLISSNQIAEKKLRELPDHFVVFATTSQIVGSIGEGLRGIKSKNKKKIPTNITTIKNFKPEKTTEEKDFMSYGSSSKNLYLLLLEDL</sequence>
<evidence type="ECO:0000313" key="3">
    <source>
        <dbReference type="EMBL" id="RSK40628.1"/>
    </source>
</evidence>
<name>A0A3R9MHH1_9FLAO</name>
<dbReference type="OrthoDB" id="1425114at2"/>
<evidence type="ECO:0000313" key="4">
    <source>
        <dbReference type="Proteomes" id="UP000270620"/>
    </source>
</evidence>
<feature type="domain" description="LUD" evidence="2">
    <location>
        <begin position="37"/>
        <end position="192"/>
    </location>
</feature>
<keyword evidence="4" id="KW-1185">Reference proteome</keyword>
<accession>A0A3R9MHH1</accession>
<dbReference type="InterPro" id="IPR037171">
    <property type="entry name" value="NagB/RpiA_transferase-like"/>
</dbReference>
<feature type="compositionally biased region" description="Basic and acidic residues" evidence="1">
    <location>
        <begin position="11"/>
        <end position="23"/>
    </location>
</feature>
<reference evidence="3 4" key="1">
    <citation type="submission" date="2018-12" db="EMBL/GenBank/DDBJ databases">
        <title>Mangrovimonas spongiae sp. nov., a novel member of the genus Mangrovimonas isolated from marine sponge.</title>
        <authorList>
            <person name="Zhuang L."/>
            <person name="Luo L."/>
        </authorList>
    </citation>
    <scope>NUCLEOTIDE SEQUENCE [LARGE SCALE GENOMIC DNA]</scope>
    <source>
        <strain evidence="3 4">HN-E26</strain>
    </source>
</reference>
<organism evidence="3 4">
    <name type="scientific">Mangrovimonas spongiae</name>
    <dbReference type="NCBI Taxonomy" id="2494697"/>
    <lineage>
        <taxon>Bacteria</taxon>
        <taxon>Pseudomonadati</taxon>
        <taxon>Bacteroidota</taxon>
        <taxon>Flavobacteriia</taxon>
        <taxon>Flavobacteriales</taxon>
        <taxon>Flavobacteriaceae</taxon>
        <taxon>Mangrovimonas</taxon>
    </lineage>
</organism>
<comment type="caution">
    <text evidence="3">The sequence shown here is derived from an EMBL/GenBank/DDBJ whole genome shotgun (WGS) entry which is preliminary data.</text>
</comment>
<dbReference type="AlphaFoldDB" id="A0A3R9MHH1"/>
<gene>
    <name evidence="3" type="ORF">EJA19_06530</name>
</gene>
<dbReference type="InterPro" id="IPR024185">
    <property type="entry name" value="FTHF_cligase-like_sf"/>
</dbReference>
<evidence type="ECO:0000259" key="2">
    <source>
        <dbReference type="Pfam" id="PF02589"/>
    </source>
</evidence>
<dbReference type="SUPFAM" id="SSF100950">
    <property type="entry name" value="NagB/RpiA/CoA transferase-like"/>
    <property type="match status" value="1"/>
</dbReference>
<dbReference type="EMBL" id="RWBG01000002">
    <property type="protein sequence ID" value="RSK40628.1"/>
    <property type="molecule type" value="Genomic_DNA"/>
</dbReference>
<dbReference type="Gene3D" id="3.40.50.10420">
    <property type="entry name" value="NagB/RpiA/CoA transferase-like"/>
    <property type="match status" value="1"/>
</dbReference>
<evidence type="ECO:0000256" key="1">
    <source>
        <dbReference type="SAM" id="MobiDB-lite"/>
    </source>
</evidence>
<dbReference type="RefSeq" id="WP_125467542.1">
    <property type="nucleotide sequence ID" value="NZ_RWBG01000002.1"/>
</dbReference>
<proteinExistence type="predicted"/>
<dbReference type="InterPro" id="IPR003741">
    <property type="entry name" value="LUD_dom"/>
</dbReference>
<protein>
    <submittedName>
        <fullName evidence="3">Lactate utilization protein B/C</fullName>
    </submittedName>
</protein>